<sequence>MELTGEHRIPAPRKVVWDALQDPEILKECIKGCQRLEKIDDRHMEATVQAKVGPVKATFEANVEIVDPKEPEGYTLTGEGKGGVAGFAKGSADVKLAEDGNDTILTYNASAKIGGKLAQLGSRLVDTTAKKYAADFFSTLSEKLSVAAVTPPPVAPAAEAAAPAAPAAPIVEEPMPEPDAAGRVEPSAELIDEGVSEAENAAASAPIDSPHFEDTIETQLEVAAGRRVWGGPWFWGILAFAAVILVLIALQ</sequence>
<keyword evidence="1" id="KW-1133">Transmembrane helix</keyword>
<dbReference type="PANTHER" id="PTHR38588">
    <property type="entry name" value="BLL0334 PROTEIN"/>
    <property type="match status" value="1"/>
</dbReference>
<feature type="transmembrane region" description="Helical" evidence="1">
    <location>
        <begin position="233"/>
        <end position="250"/>
    </location>
</feature>
<dbReference type="Proteomes" id="UP000609531">
    <property type="component" value="Unassembled WGS sequence"/>
</dbReference>
<keyword evidence="1" id="KW-0472">Membrane</keyword>
<accession>A0A934MHC1</accession>
<dbReference type="RefSeq" id="WP_198881805.1">
    <property type="nucleotide sequence ID" value="NZ_JAEKJA010000007.1"/>
</dbReference>
<evidence type="ECO:0000256" key="1">
    <source>
        <dbReference type="SAM" id="Phobius"/>
    </source>
</evidence>
<dbReference type="Gene3D" id="3.30.530.20">
    <property type="match status" value="1"/>
</dbReference>
<dbReference type="InterPro" id="IPR010419">
    <property type="entry name" value="CO_DH_gsu"/>
</dbReference>
<dbReference type="EMBL" id="JAEKJA010000007">
    <property type="protein sequence ID" value="MBJ3775901.1"/>
    <property type="molecule type" value="Genomic_DNA"/>
</dbReference>
<name>A0A934MHC1_9HYPH</name>
<dbReference type="Pfam" id="PF06240">
    <property type="entry name" value="COXG"/>
    <property type="match status" value="1"/>
</dbReference>
<evidence type="ECO:0000313" key="3">
    <source>
        <dbReference type="Proteomes" id="UP000609531"/>
    </source>
</evidence>
<organism evidence="2 3">
    <name type="scientific">Acuticoccus mangrovi</name>
    <dbReference type="NCBI Taxonomy" id="2796142"/>
    <lineage>
        <taxon>Bacteria</taxon>
        <taxon>Pseudomonadati</taxon>
        <taxon>Pseudomonadota</taxon>
        <taxon>Alphaproteobacteria</taxon>
        <taxon>Hyphomicrobiales</taxon>
        <taxon>Amorphaceae</taxon>
        <taxon>Acuticoccus</taxon>
    </lineage>
</organism>
<protein>
    <submittedName>
        <fullName evidence="2">Carbon monoxide dehydrogenase subunit G</fullName>
    </submittedName>
</protein>
<comment type="caution">
    <text evidence="2">The sequence shown here is derived from an EMBL/GenBank/DDBJ whole genome shotgun (WGS) entry which is preliminary data.</text>
</comment>
<proteinExistence type="predicted"/>
<dbReference type="InterPro" id="IPR023393">
    <property type="entry name" value="START-like_dom_sf"/>
</dbReference>
<keyword evidence="1" id="KW-0812">Transmembrane</keyword>
<dbReference type="SUPFAM" id="SSF55961">
    <property type="entry name" value="Bet v1-like"/>
    <property type="match status" value="1"/>
</dbReference>
<gene>
    <name evidence="2" type="ORF">JCR33_09400</name>
</gene>
<keyword evidence="3" id="KW-1185">Reference proteome</keyword>
<dbReference type="CDD" id="cd05018">
    <property type="entry name" value="CoxG"/>
    <property type="match status" value="1"/>
</dbReference>
<dbReference type="AlphaFoldDB" id="A0A934MHC1"/>
<evidence type="ECO:0000313" key="2">
    <source>
        <dbReference type="EMBL" id="MBJ3775901.1"/>
    </source>
</evidence>
<reference evidence="2" key="1">
    <citation type="submission" date="2020-12" db="EMBL/GenBank/DDBJ databases">
        <title>Bacterial taxonomy.</title>
        <authorList>
            <person name="Pan X."/>
        </authorList>
    </citation>
    <scope>NUCLEOTIDE SEQUENCE</scope>
    <source>
        <strain evidence="2">B2012</strain>
    </source>
</reference>
<dbReference type="PANTHER" id="PTHR38588:SF1">
    <property type="entry name" value="BLL0334 PROTEIN"/>
    <property type="match status" value="1"/>
</dbReference>